<keyword evidence="2" id="KW-1185">Reference proteome</keyword>
<gene>
    <name evidence="1" type="ORF">M9H77_21107</name>
</gene>
<dbReference type="Proteomes" id="UP001060085">
    <property type="component" value="Linkage Group LG05"/>
</dbReference>
<accession>A0ACC0ANP3</accession>
<comment type="caution">
    <text evidence="1">The sequence shown here is derived from an EMBL/GenBank/DDBJ whole genome shotgun (WGS) entry which is preliminary data.</text>
</comment>
<reference evidence="2" key="1">
    <citation type="journal article" date="2023" name="Nat. Plants">
        <title>Single-cell RNA sequencing provides a high-resolution roadmap for understanding the multicellular compartmentation of specialized metabolism.</title>
        <authorList>
            <person name="Sun S."/>
            <person name="Shen X."/>
            <person name="Li Y."/>
            <person name="Li Y."/>
            <person name="Wang S."/>
            <person name="Li R."/>
            <person name="Zhang H."/>
            <person name="Shen G."/>
            <person name="Guo B."/>
            <person name="Wei J."/>
            <person name="Xu J."/>
            <person name="St-Pierre B."/>
            <person name="Chen S."/>
            <person name="Sun C."/>
        </authorList>
    </citation>
    <scope>NUCLEOTIDE SEQUENCE [LARGE SCALE GENOMIC DNA]</scope>
</reference>
<protein>
    <submittedName>
        <fullName evidence="1">Uncharacterized protein</fullName>
    </submittedName>
</protein>
<organism evidence="1 2">
    <name type="scientific">Catharanthus roseus</name>
    <name type="common">Madagascar periwinkle</name>
    <name type="synonym">Vinca rosea</name>
    <dbReference type="NCBI Taxonomy" id="4058"/>
    <lineage>
        <taxon>Eukaryota</taxon>
        <taxon>Viridiplantae</taxon>
        <taxon>Streptophyta</taxon>
        <taxon>Embryophyta</taxon>
        <taxon>Tracheophyta</taxon>
        <taxon>Spermatophyta</taxon>
        <taxon>Magnoliopsida</taxon>
        <taxon>eudicotyledons</taxon>
        <taxon>Gunneridae</taxon>
        <taxon>Pentapetalae</taxon>
        <taxon>asterids</taxon>
        <taxon>lamiids</taxon>
        <taxon>Gentianales</taxon>
        <taxon>Apocynaceae</taxon>
        <taxon>Rauvolfioideae</taxon>
        <taxon>Vinceae</taxon>
        <taxon>Catharanthinae</taxon>
        <taxon>Catharanthus</taxon>
    </lineage>
</organism>
<dbReference type="EMBL" id="CM044705">
    <property type="protein sequence ID" value="KAI5661784.1"/>
    <property type="molecule type" value="Genomic_DNA"/>
</dbReference>
<name>A0ACC0ANP3_CATRO</name>
<evidence type="ECO:0000313" key="2">
    <source>
        <dbReference type="Proteomes" id="UP001060085"/>
    </source>
</evidence>
<proteinExistence type="predicted"/>
<evidence type="ECO:0000313" key="1">
    <source>
        <dbReference type="EMBL" id="KAI5661784.1"/>
    </source>
</evidence>
<sequence>MPFADVEDFNCDVMNFSSCIGDDYLLLECLEEEGTRGKAYTKVDVRTSCKVMIEFWLNDEGGWIVSRYDVSHNHGFRRVTKNNTGYLQEFKDSKVSIDAGLRGFDKAGWRFASIGNKHLIGVVFVSEWKSNANMKDFCCKEGYVKMIVTESKVQKHANEVYTIGVYKLFEEYLGGTSIGDVEKVSKKDIAGCSAWRRYMFKKLSNLISASELNLHARECVEKGFRMMKDKIASKVGPYYIDNSNNEIGSSIIKDPVRRRAKGERNIKKKSFVDIMCSQARAVLRFTMFTAMSTMSFVSKSNFGPLKNLSSWLLVVWLGNEVGACCALCISCFVCKIRSIPEHSFLNMHVMSMLSAFNSSHASKRWTTLFSNTVPFGRGNDGRKRKRTKTTKIELSFENVRNFNCGFYFNPKLSFSFLVIEILC</sequence>